<evidence type="ECO:0000313" key="4">
    <source>
        <dbReference type="Proteomes" id="UP000266723"/>
    </source>
</evidence>
<feature type="domain" description="Arabidopsis retrotransposon Orf1 C-terminal" evidence="2">
    <location>
        <begin position="70"/>
        <end position="244"/>
    </location>
</feature>
<gene>
    <name evidence="3" type="ORF">DY000_02053879</name>
</gene>
<reference evidence="3 4" key="1">
    <citation type="journal article" date="2020" name="BMC Genomics">
        <title>Intraspecific diversification of the crop wild relative Brassica cretica Lam. using demographic model selection.</title>
        <authorList>
            <person name="Kioukis A."/>
            <person name="Michalopoulou V.A."/>
            <person name="Briers L."/>
            <person name="Pirintsos S."/>
            <person name="Studholme D.J."/>
            <person name="Pavlidis P."/>
            <person name="Sarris P.F."/>
        </authorList>
    </citation>
    <scope>NUCLEOTIDE SEQUENCE [LARGE SCALE GENOMIC DNA]</scope>
    <source>
        <strain evidence="4">cv. PFS-1207/04</strain>
    </source>
</reference>
<feature type="compositionally biased region" description="Low complexity" evidence="1">
    <location>
        <begin position="436"/>
        <end position="445"/>
    </location>
</feature>
<feature type="compositionally biased region" description="Polar residues" evidence="1">
    <location>
        <begin position="384"/>
        <end position="393"/>
    </location>
</feature>
<feature type="region of interest" description="Disordered" evidence="1">
    <location>
        <begin position="381"/>
        <end position="457"/>
    </location>
</feature>
<organism evidence="3 4">
    <name type="scientific">Brassica cretica</name>
    <name type="common">Mustard</name>
    <dbReference type="NCBI Taxonomy" id="69181"/>
    <lineage>
        <taxon>Eukaryota</taxon>
        <taxon>Viridiplantae</taxon>
        <taxon>Streptophyta</taxon>
        <taxon>Embryophyta</taxon>
        <taxon>Tracheophyta</taxon>
        <taxon>Spermatophyta</taxon>
        <taxon>Magnoliopsida</taxon>
        <taxon>eudicotyledons</taxon>
        <taxon>Gunneridae</taxon>
        <taxon>Pentapetalae</taxon>
        <taxon>rosids</taxon>
        <taxon>malvids</taxon>
        <taxon>Brassicales</taxon>
        <taxon>Brassicaceae</taxon>
        <taxon>Brassiceae</taxon>
        <taxon>Brassica</taxon>
    </lineage>
</organism>
<feature type="domain" description="Arabidopsis retrotransposon Orf1 C-terminal" evidence="2">
    <location>
        <begin position="762"/>
        <end position="842"/>
    </location>
</feature>
<dbReference type="Proteomes" id="UP000266723">
    <property type="component" value="Unassembled WGS sequence"/>
</dbReference>
<feature type="compositionally biased region" description="Polar residues" evidence="1">
    <location>
        <begin position="983"/>
        <end position="994"/>
    </location>
</feature>
<comment type="caution">
    <text evidence="3">The sequence shown here is derived from an EMBL/GenBank/DDBJ whole genome shotgun (WGS) entry which is preliminary data.</text>
</comment>
<evidence type="ECO:0000259" key="2">
    <source>
        <dbReference type="Pfam" id="PF03078"/>
    </source>
</evidence>
<dbReference type="InterPro" id="IPR004312">
    <property type="entry name" value="ATHILA_Orf1_C"/>
</dbReference>
<accession>A0ABQ7A5R7</accession>
<feature type="region of interest" description="Disordered" evidence="1">
    <location>
        <begin position="982"/>
        <end position="1019"/>
    </location>
</feature>
<dbReference type="EMBL" id="QGKV02002055">
    <property type="protein sequence ID" value="KAF3493027.1"/>
    <property type="molecule type" value="Genomic_DNA"/>
</dbReference>
<evidence type="ECO:0000313" key="3">
    <source>
        <dbReference type="EMBL" id="KAF3493027.1"/>
    </source>
</evidence>
<feature type="domain" description="Arabidopsis retrotransposon Orf1 C-terminal" evidence="2">
    <location>
        <begin position="659"/>
        <end position="725"/>
    </location>
</feature>
<name>A0ABQ7A5R7_BRACR</name>
<feature type="compositionally biased region" description="Polar residues" evidence="1">
    <location>
        <begin position="890"/>
        <end position="901"/>
    </location>
</feature>
<feature type="domain" description="Arabidopsis retrotransposon Orf1 C-terminal" evidence="2">
    <location>
        <begin position="476"/>
        <end position="650"/>
    </location>
</feature>
<keyword evidence="4" id="KW-1185">Reference proteome</keyword>
<proteinExistence type="predicted"/>
<protein>
    <recommendedName>
        <fullName evidence="2">Arabidopsis retrotransposon Orf1 C-terminal domain-containing protein</fullName>
    </recommendedName>
</protein>
<feature type="region of interest" description="Disordered" evidence="1">
    <location>
        <begin position="889"/>
        <end position="908"/>
    </location>
</feature>
<evidence type="ECO:0000256" key="1">
    <source>
        <dbReference type="SAM" id="MobiDB-lite"/>
    </source>
</evidence>
<feature type="region of interest" description="Disordered" evidence="1">
    <location>
        <begin position="10"/>
        <end position="35"/>
    </location>
</feature>
<sequence>MKSWGLDIARTKQSAKRTRATCSTPPPQAQQQTSVTYPWPREQEGEPIDLDSPLLLDFNCEGWDKGTAARYNALLRVDVLPTRFCHAETLADLGIDEDVFETLNAIGIASLCYTTHELYPDLVRQVLATATITYEDSDAPSYANCLFSFMADGEYCSLSLDKLNEIYENATKLKGVAVAKKFSPSNAFWDCIANGNFTPGKAYQSQIQNPALRVIAKIISNLLFAKDLTSKVTNGELQTLYAGIEDEIHASGSDIPIQKCLMHGSKKKDRSGSLLTPLFKHFGIDLSKYSVNKEVQYLDIKYLIACHIMRDEETYSFFDKAAPDTDMDDVEDITLEADPSYELGELADVTDDQAYRRWMVDSQRKNNSLMRRILHLVTGGCIGGSTQRQSPTERTPRPHRPGKEPMGTGPSIEEMARTKQSAKRTRATCSTPPPQAQQQTSATYPWPREQEGEPIDLDSPLLLDFNCEGWDKGTAARYNTLLRVDVLPTRFCHAETLADLGIDEDVFETLNAIGIASLCYTTHELYPDLVRQVLATATITYEDSDAPSYANCSFSFMADGVYCSLSLDKLNEIYETATEPKGVAVAKKFSPSNAFWDCIANGNFTPGKAYQSQIRNPALRVIAKIISNLLFAKDLTSKVTNGELQTLYAATEPKGVAVAKKFSPSNAFWDCIANGNFTPGKAYQSQIRNPALRVIAKIISNLLFAKDLTSKVTNGELQTLYAGIEDEIRASGSDIPIQKVKTNPGFNFMTMICESKYSVNKEVQYLDIKYLMACHIMRDEETYSFFDKAGTQLFTKLPHPEITRFSVFDNIRFLPPPELLCTDPCDAAPAADMDDVEDITPEADPSYELGELADVTDDQAYRRWMVDSQRKNNSLMRRILHLVTGGCIGGSTQRQSPTERTPSPHRPGKELWEQALQQRRFIARATDDPLIQPRAASPTESTRTILYPLFYPSELFIFLCFMLCVAFRLTSVSFTPRMVSIKSGGSTRQDQSPMKGTVKGARSNKRNNGNPARRRQAAPSLIQNVEKDNQNRLDALDRQVESSEVRHELFSVLKGMRRGLVCFQSKEHDRDAEEVIDFGSAHALFDELTQRASNCIASPPSSDVTTATTLAPAVSPESSVYSDKASVKSKEMFTRDTYDLFHLGISLTVRLSDMTYFAGKKPRTFVLRPSVTTSLSSINTKGPELDFTDKALILSCN</sequence>
<dbReference type="Pfam" id="PF03078">
    <property type="entry name" value="ATHILA"/>
    <property type="match status" value="4"/>
</dbReference>